<dbReference type="EMBL" id="JASPKY010000219">
    <property type="protein sequence ID" value="KAK9719492.1"/>
    <property type="molecule type" value="Genomic_DNA"/>
</dbReference>
<gene>
    <name evidence="2" type="ORF">QE152_g22665</name>
</gene>
<proteinExistence type="predicted"/>
<evidence type="ECO:0000313" key="2">
    <source>
        <dbReference type="EMBL" id="KAK9719492.1"/>
    </source>
</evidence>
<comment type="caution">
    <text evidence="2">The sequence shown here is derived from an EMBL/GenBank/DDBJ whole genome shotgun (WGS) entry which is preliminary data.</text>
</comment>
<name>A0AAW1KJM7_POPJA</name>
<evidence type="ECO:0000313" key="3">
    <source>
        <dbReference type="Proteomes" id="UP001458880"/>
    </source>
</evidence>
<sequence>MEGQKRCFDVNYETYPDMDMIEVPARNEAKMKPKPVAEYNCAKSFIDLSDQMSSYSTSLRRSLKWDKKVTVEMLLGASIVNAHYLYNKNEDKQNRRLLAVEMLLGASIVNAHYLYNKNEDKQNRRLLLRSKTTSGCNLYQIKWSRSFNQNLN</sequence>
<organism evidence="2 3">
    <name type="scientific">Popillia japonica</name>
    <name type="common">Japanese beetle</name>
    <dbReference type="NCBI Taxonomy" id="7064"/>
    <lineage>
        <taxon>Eukaryota</taxon>
        <taxon>Metazoa</taxon>
        <taxon>Ecdysozoa</taxon>
        <taxon>Arthropoda</taxon>
        <taxon>Hexapoda</taxon>
        <taxon>Insecta</taxon>
        <taxon>Pterygota</taxon>
        <taxon>Neoptera</taxon>
        <taxon>Endopterygota</taxon>
        <taxon>Coleoptera</taxon>
        <taxon>Polyphaga</taxon>
        <taxon>Scarabaeiformia</taxon>
        <taxon>Scarabaeidae</taxon>
        <taxon>Rutelinae</taxon>
        <taxon>Popillia</taxon>
    </lineage>
</organism>
<accession>A0AAW1KJM7</accession>
<reference evidence="2 3" key="1">
    <citation type="journal article" date="2024" name="BMC Genomics">
        <title>De novo assembly and annotation of Popillia japonica's genome with initial clues to its potential as an invasive pest.</title>
        <authorList>
            <person name="Cucini C."/>
            <person name="Boschi S."/>
            <person name="Funari R."/>
            <person name="Cardaioli E."/>
            <person name="Iannotti N."/>
            <person name="Marturano G."/>
            <person name="Paoli F."/>
            <person name="Bruttini M."/>
            <person name="Carapelli A."/>
            <person name="Frati F."/>
            <person name="Nardi F."/>
        </authorList>
    </citation>
    <scope>NUCLEOTIDE SEQUENCE [LARGE SCALE GENOMIC DNA]</scope>
    <source>
        <strain evidence="2">DMR45628</strain>
    </source>
</reference>
<dbReference type="Pfam" id="PF13843">
    <property type="entry name" value="DDE_Tnp_1_7"/>
    <property type="match status" value="1"/>
</dbReference>
<dbReference type="Proteomes" id="UP001458880">
    <property type="component" value="Unassembled WGS sequence"/>
</dbReference>
<protein>
    <submittedName>
        <fullName evidence="2">Transposase IS4</fullName>
    </submittedName>
</protein>
<dbReference type="InterPro" id="IPR029526">
    <property type="entry name" value="PGBD"/>
</dbReference>
<feature type="domain" description="PiggyBac transposable element-derived protein" evidence="1">
    <location>
        <begin position="30"/>
        <end position="83"/>
    </location>
</feature>
<dbReference type="AlphaFoldDB" id="A0AAW1KJM7"/>
<evidence type="ECO:0000259" key="1">
    <source>
        <dbReference type="Pfam" id="PF13843"/>
    </source>
</evidence>
<keyword evidence="3" id="KW-1185">Reference proteome</keyword>